<evidence type="ECO:0000256" key="1">
    <source>
        <dbReference type="SAM" id="Phobius"/>
    </source>
</evidence>
<name>A0A1A8WQR7_PLAOA</name>
<dbReference type="AlphaFoldDB" id="A0A1A8WQR7"/>
<reference evidence="3" key="1">
    <citation type="submission" date="2016-05" db="EMBL/GenBank/DDBJ databases">
        <authorList>
            <person name="Naeem Raeece"/>
        </authorList>
    </citation>
    <scope>NUCLEOTIDE SEQUENCE [LARGE SCALE GENOMIC DNA]</scope>
</reference>
<organism evidence="2 3">
    <name type="scientific">Plasmodium ovale curtisi</name>
    <dbReference type="NCBI Taxonomy" id="864141"/>
    <lineage>
        <taxon>Eukaryota</taxon>
        <taxon>Sar</taxon>
        <taxon>Alveolata</taxon>
        <taxon>Apicomplexa</taxon>
        <taxon>Aconoidasida</taxon>
        <taxon>Haemosporida</taxon>
        <taxon>Plasmodiidae</taxon>
        <taxon>Plasmodium</taxon>
        <taxon>Plasmodium (Plasmodium)</taxon>
    </lineage>
</organism>
<feature type="transmembrane region" description="Helical" evidence="1">
    <location>
        <begin position="228"/>
        <end position="246"/>
    </location>
</feature>
<proteinExistence type="predicted"/>
<evidence type="ECO:0000313" key="2">
    <source>
        <dbReference type="EMBL" id="SBS93666.1"/>
    </source>
</evidence>
<keyword evidence="1" id="KW-0812">Transmembrane</keyword>
<keyword evidence="1" id="KW-0472">Membrane</keyword>
<dbReference type="Proteomes" id="UP000078560">
    <property type="component" value="Unassembled WGS sequence"/>
</dbReference>
<protein>
    <submittedName>
        <fullName evidence="2">PIR Superfamily Protein</fullName>
    </submittedName>
</protein>
<dbReference type="EMBL" id="FLQU01001593">
    <property type="protein sequence ID" value="SBS93666.1"/>
    <property type="molecule type" value="Genomic_DNA"/>
</dbReference>
<accession>A0A1A8WQR7</accession>
<sequence>MQIYTLDFNNFPSLEFDRKLKNDIEYEKLESFVAKQINEGELNNWIDKFKDKLIKYFNEEYESWPTDIYQKRCTDLDYWVNEVKGKLSSLILENAQLFSCDTHFKKYIPSIFKESTKFICERYEGGSNKLEIKKKLGDYCENRDYLKGEIEKKKNKDFCLRVTEYIRERADFFNKEDTACKNEYFKPTHCIIDKNCTIKNQSTTFPQIDCNIYDDSHNPDNNSLLKKVLLSSSVILGICALFLFIYKHTPLSSWLLTHHFKRKRNDLLGENTQNILEVNTEYSPQYTENVESSIGYHMMSN</sequence>
<keyword evidence="1" id="KW-1133">Transmembrane helix</keyword>
<gene>
    <name evidence="2" type="ORF">POVCU2_0082860</name>
</gene>
<evidence type="ECO:0000313" key="3">
    <source>
        <dbReference type="Proteomes" id="UP000078560"/>
    </source>
</evidence>